<reference evidence="12" key="2">
    <citation type="submission" date="2025-09" db="UniProtKB">
        <authorList>
            <consortium name="Ensembl"/>
        </authorList>
    </citation>
    <scope>IDENTIFICATION</scope>
</reference>
<dbReference type="PANTHER" id="PTHR24100:SF149">
    <property type="entry name" value="BG-LIKE ANTIGEN 1-RELATED"/>
    <property type="match status" value="1"/>
</dbReference>
<dbReference type="GO" id="GO:0005102">
    <property type="term" value="F:signaling receptor binding"/>
    <property type="evidence" value="ECO:0007669"/>
    <property type="project" value="TreeGrafter"/>
</dbReference>
<feature type="domain" description="B30.2/SPRY" evidence="10">
    <location>
        <begin position="261"/>
        <end position="453"/>
    </location>
</feature>
<evidence type="ECO:0000256" key="1">
    <source>
        <dbReference type="ARBA" id="ARBA00004479"/>
    </source>
</evidence>
<dbReference type="InterPro" id="IPR013106">
    <property type="entry name" value="Ig_V-set"/>
</dbReference>
<protein>
    <recommendedName>
        <fullName evidence="14">Butyrophilin subfamily 1 member A1</fullName>
    </recommendedName>
</protein>
<feature type="domain" description="Ig-like" evidence="11">
    <location>
        <begin position="134"/>
        <end position="221"/>
    </location>
</feature>
<keyword evidence="3 9" id="KW-0812">Transmembrane</keyword>
<comment type="subcellular location">
    <subcellularLocation>
        <location evidence="1">Membrane</location>
        <topology evidence="1">Single-pass type I membrane protein</topology>
    </subcellularLocation>
</comment>
<evidence type="ECO:0000256" key="5">
    <source>
        <dbReference type="ARBA" id="ARBA00022989"/>
    </source>
</evidence>
<evidence type="ECO:0000313" key="12">
    <source>
        <dbReference type="Ensembl" id="ENSABRP00000006404.1"/>
    </source>
</evidence>
<organism evidence="12 13">
    <name type="scientific">Anser brachyrhynchus</name>
    <name type="common">Pink-footed goose</name>
    <dbReference type="NCBI Taxonomy" id="132585"/>
    <lineage>
        <taxon>Eukaryota</taxon>
        <taxon>Metazoa</taxon>
        <taxon>Chordata</taxon>
        <taxon>Craniata</taxon>
        <taxon>Vertebrata</taxon>
        <taxon>Euteleostomi</taxon>
        <taxon>Archelosauria</taxon>
        <taxon>Archosauria</taxon>
        <taxon>Dinosauria</taxon>
        <taxon>Saurischia</taxon>
        <taxon>Theropoda</taxon>
        <taxon>Coelurosauria</taxon>
        <taxon>Aves</taxon>
        <taxon>Neognathae</taxon>
        <taxon>Galloanserae</taxon>
        <taxon>Anseriformes</taxon>
        <taxon>Anatidae</taxon>
        <taxon>Anserinae</taxon>
        <taxon>Anser</taxon>
    </lineage>
</organism>
<evidence type="ECO:0000256" key="4">
    <source>
        <dbReference type="ARBA" id="ARBA00022729"/>
    </source>
</evidence>
<dbReference type="InterPro" id="IPR013320">
    <property type="entry name" value="ConA-like_dom_sf"/>
</dbReference>
<dbReference type="SMART" id="SM00589">
    <property type="entry name" value="PRY"/>
    <property type="match status" value="1"/>
</dbReference>
<dbReference type="Ensembl" id="ENSABRT00000009224.1">
    <property type="protein sequence ID" value="ENSABRP00000006404.1"/>
    <property type="gene ID" value="ENSABRG00000005911.1"/>
</dbReference>
<dbReference type="InterPro" id="IPR003877">
    <property type="entry name" value="SPRY_dom"/>
</dbReference>
<dbReference type="InterPro" id="IPR043136">
    <property type="entry name" value="B30.2/SPRY_sf"/>
</dbReference>
<sequence length="453" mass="50521">SFSLLNLHNHTVYGFAVPASSHPVLAAVGGAAVLPCCLHLGASAGPSEVSWLRMPRSSLVHHYCEQKGQDKEQTPEYRGRTELLMHRIRQGCMDLRLSAVRPSDEGQYTCVVRSGISDKEARLELKVTAMGSAPHISMENIQGGIRIVCRSSGWYPEPQVLWRDSSHQHIPSETENRSRDARGLFEAQSTLLVMGSTPKDLSCVVRNTYLNEEKETAFQMSDFLQGAYPGVVVPGVILTVFGVIGFIAYLLKIKGKSFPKLQERRIWPLIRSLSLSLLANMTLDPDTAHPWLLLSKDGKGVRWGAEWQKRPEGPERFDTWCCVLGYEGFTSGQHTWEVTVDSAKSWGVGLARASLQRKGRIPLSPQEGLWAVVKLDKVFRALTSPECTPLPLTCIPRRIRISLDYEKGQVAFSNADTDVPIFTFLPASFKGERIHLWLWAMPGTAVRSWRGKD</sequence>
<dbReference type="InterPro" id="IPR053896">
    <property type="entry name" value="BTN3A2-like_Ig-C"/>
</dbReference>
<dbReference type="Proteomes" id="UP000694426">
    <property type="component" value="Unplaced"/>
</dbReference>
<dbReference type="Pfam" id="PF07686">
    <property type="entry name" value="V-set"/>
    <property type="match status" value="1"/>
</dbReference>
<keyword evidence="7" id="KW-1015">Disulfide bond</keyword>
<dbReference type="FunFam" id="2.60.40.10:FF:000183">
    <property type="entry name" value="Myelin-oligodendrocyte glycoprotein"/>
    <property type="match status" value="1"/>
</dbReference>
<evidence type="ECO:0000256" key="6">
    <source>
        <dbReference type="ARBA" id="ARBA00023136"/>
    </source>
</evidence>
<dbReference type="Gene3D" id="2.60.120.920">
    <property type="match status" value="1"/>
</dbReference>
<dbReference type="InterPro" id="IPR003599">
    <property type="entry name" value="Ig_sub"/>
</dbReference>
<dbReference type="PROSITE" id="PS50835">
    <property type="entry name" value="IG_LIKE"/>
    <property type="match status" value="2"/>
</dbReference>
<dbReference type="Pfam" id="PF13765">
    <property type="entry name" value="PRY"/>
    <property type="match status" value="1"/>
</dbReference>
<accession>A0A8B9BMC7</accession>
<evidence type="ECO:0000259" key="11">
    <source>
        <dbReference type="PROSITE" id="PS50835"/>
    </source>
</evidence>
<dbReference type="Pfam" id="PF22705">
    <property type="entry name" value="C2-set_3"/>
    <property type="match status" value="1"/>
</dbReference>
<reference evidence="12" key="1">
    <citation type="submission" date="2025-08" db="UniProtKB">
        <authorList>
            <consortium name="Ensembl"/>
        </authorList>
    </citation>
    <scope>IDENTIFICATION</scope>
</reference>
<keyword evidence="6 9" id="KW-0472">Membrane</keyword>
<evidence type="ECO:0000256" key="3">
    <source>
        <dbReference type="ARBA" id="ARBA00022692"/>
    </source>
</evidence>
<keyword evidence="13" id="KW-1185">Reference proteome</keyword>
<feature type="domain" description="Ig-like" evidence="11">
    <location>
        <begin position="18"/>
        <end position="128"/>
    </location>
</feature>
<dbReference type="InterPro" id="IPR003879">
    <property type="entry name" value="Butyrophylin_SPRY"/>
</dbReference>
<dbReference type="InterPro" id="IPR006574">
    <property type="entry name" value="PRY"/>
</dbReference>
<evidence type="ECO:0000256" key="7">
    <source>
        <dbReference type="ARBA" id="ARBA00023157"/>
    </source>
</evidence>
<name>A0A8B9BMC7_9AVES</name>
<dbReference type="Gene3D" id="2.60.40.10">
    <property type="entry name" value="Immunoglobulins"/>
    <property type="match status" value="2"/>
</dbReference>
<dbReference type="GeneTree" id="ENSGT00940000153527"/>
<dbReference type="SUPFAM" id="SSF48726">
    <property type="entry name" value="Immunoglobulin"/>
    <property type="match status" value="2"/>
</dbReference>
<dbReference type="PRINTS" id="PR01407">
    <property type="entry name" value="BUTYPHLNCDUF"/>
</dbReference>
<feature type="transmembrane region" description="Helical" evidence="9">
    <location>
        <begin position="227"/>
        <end position="251"/>
    </location>
</feature>
<keyword evidence="8" id="KW-0393">Immunoglobulin domain</keyword>
<dbReference type="Pfam" id="PF00622">
    <property type="entry name" value="SPRY"/>
    <property type="match status" value="1"/>
</dbReference>
<dbReference type="SMART" id="SM00409">
    <property type="entry name" value="IG"/>
    <property type="match status" value="1"/>
</dbReference>
<dbReference type="PROSITE" id="PS50188">
    <property type="entry name" value="B302_SPRY"/>
    <property type="match status" value="1"/>
</dbReference>
<dbReference type="InterPro" id="IPR036179">
    <property type="entry name" value="Ig-like_dom_sf"/>
</dbReference>
<dbReference type="InterPro" id="IPR013783">
    <property type="entry name" value="Ig-like_fold"/>
</dbReference>
<evidence type="ECO:0000256" key="9">
    <source>
        <dbReference type="SAM" id="Phobius"/>
    </source>
</evidence>
<comment type="similarity">
    <text evidence="2">Belongs to the immunoglobulin superfamily. BTN/MOG family.</text>
</comment>
<dbReference type="SMART" id="SM00449">
    <property type="entry name" value="SPRY"/>
    <property type="match status" value="1"/>
</dbReference>
<evidence type="ECO:0000256" key="2">
    <source>
        <dbReference type="ARBA" id="ARBA00007591"/>
    </source>
</evidence>
<evidence type="ECO:0000259" key="10">
    <source>
        <dbReference type="PROSITE" id="PS50188"/>
    </source>
</evidence>
<keyword evidence="5 9" id="KW-1133">Transmembrane helix</keyword>
<evidence type="ECO:0000256" key="8">
    <source>
        <dbReference type="ARBA" id="ARBA00023319"/>
    </source>
</evidence>
<dbReference type="PANTHER" id="PTHR24100">
    <property type="entry name" value="BUTYROPHILIN"/>
    <property type="match status" value="1"/>
</dbReference>
<dbReference type="GO" id="GO:0009897">
    <property type="term" value="C:external side of plasma membrane"/>
    <property type="evidence" value="ECO:0007669"/>
    <property type="project" value="TreeGrafter"/>
</dbReference>
<dbReference type="InterPro" id="IPR001870">
    <property type="entry name" value="B30.2/SPRY"/>
</dbReference>
<evidence type="ECO:0008006" key="14">
    <source>
        <dbReference type="Google" id="ProtNLM"/>
    </source>
</evidence>
<dbReference type="InterPro" id="IPR050504">
    <property type="entry name" value="IgSF_BTN/MOG"/>
</dbReference>
<dbReference type="SMART" id="SM00406">
    <property type="entry name" value="IGv"/>
    <property type="match status" value="1"/>
</dbReference>
<dbReference type="GO" id="GO:0001817">
    <property type="term" value="P:regulation of cytokine production"/>
    <property type="evidence" value="ECO:0007669"/>
    <property type="project" value="TreeGrafter"/>
</dbReference>
<dbReference type="InterPro" id="IPR007110">
    <property type="entry name" value="Ig-like_dom"/>
</dbReference>
<dbReference type="FunFam" id="2.60.40.10:FF:000088">
    <property type="entry name" value="Butyrophilin subfamily 1 member A1"/>
    <property type="match status" value="1"/>
</dbReference>
<dbReference type="SUPFAM" id="SSF49899">
    <property type="entry name" value="Concanavalin A-like lectins/glucanases"/>
    <property type="match status" value="1"/>
</dbReference>
<dbReference type="FunFam" id="2.60.120.920:FF:000004">
    <property type="entry name" value="Butyrophilin subfamily 1 member A1"/>
    <property type="match status" value="1"/>
</dbReference>
<dbReference type="CDD" id="cd12888">
    <property type="entry name" value="SPRY_PRY_TRIM7_like"/>
    <property type="match status" value="1"/>
</dbReference>
<evidence type="ECO:0000313" key="13">
    <source>
        <dbReference type="Proteomes" id="UP000694426"/>
    </source>
</evidence>
<keyword evidence="4" id="KW-0732">Signal</keyword>
<proteinExistence type="inferred from homology"/>
<dbReference type="GO" id="GO:0050852">
    <property type="term" value="P:T cell receptor signaling pathway"/>
    <property type="evidence" value="ECO:0007669"/>
    <property type="project" value="TreeGrafter"/>
</dbReference>
<dbReference type="AlphaFoldDB" id="A0A8B9BMC7"/>